<comment type="caution">
    <text evidence="3">The sequence shown here is derived from an EMBL/GenBank/DDBJ whole genome shotgun (WGS) entry which is preliminary data.</text>
</comment>
<dbReference type="InterPro" id="IPR029063">
    <property type="entry name" value="SAM-dependent_MTases_sf"/>
</dbReference>
<dbReference type="EMBL" id="MELK01000011">
    <property type="protein sequence ID" value="OFW59734.1"/>
    <property type="molecule type" value="Genomic_DNA"/>
</dbReference>
<protein>
    <recommendedName>
        <fullName evidence="2">Methyltransferase domain-containing protein</fullName>
    </recommendedName>
</protein>
<evidence type="ECO:0000313" key="4">
    <source>
        <dbReference type="Proteomes" id="UP000177876"/>
    </source>
</evidence>
<evidence type="ECO:0000259" key="2">
    <source>
        <dbReference type="Pfam" id="PF13649"/>
    </source>
</evidence>
<organism evidence="3 4">
    <name type="scientific">Candidatus Solincola sediminis</name>
    <dbReference type="NCBI Taxonomy" id="1797199"/>
    <lineage>
        <taxon>Bacteria</taxon>
        <taxon>Bacillati</taxon>
        <taxon>Actinomycetota</taxon>
        <taxon>Candidatus Geothermincolia</taxon>
        <taxon>Candidatus Geothermincolales</taxon>
        <taxon>Candidatus Geothermincolaceae</taxon>
        <taxon>Candidatus Solincola</taxon>
    </lineage>
</organism>
<dbReference type="AlphaFoldDB" id="A0A1F2WS68"/>
<dbReference type="Gene3D" id="2.20.25.110">
    <property type="entry name" value="S-adenosyl-L-methionine-dependent methyltransferases"/>
    <property type="match status" value="1"/>
</dbReference>
<dbReference type="SUPFAM" id="SSF53335">
    <property type="entry name" value="S-adenosyl-L-methionine-dependent methyltransferases"/>
    <property type="match status" value="1"/>
</dbReference>
<gene>
    <name evidence="3" type="ORF">A2Y75_05005</name>
</gene>
<accession>A0A1F2WS68</accession>
<dbReference type="InterPro" id="IPR041698">
    <property type="entry name" value="Methyltransf_25"/>
</dbReference>
<keyword evidence="1" id="KW-0808">Transferase</keyword>
<dbReference type="GO" id="GO:0016740">
    <property type="term" value="F:transferase activity"/>
    <property type="evidence" value="ECO:0007669"/>
    <property type="project" value="UniProtKB-KW"/>
</dbReference>
<evidence type="ECO:0000313" key="3">
    <source>
        <dbReference type="EMBL" id="OFW59734.1"/>
    </source>
</evidence>
<dbReference type="PANTHER" id="PTHR43861">
    <property type="entry name" value="TRANS-ACONITATE 2-METHYLTRANSFERASE-RELATED"/>
    <property type="match status" value="1"/>
</dbReference>
<reference evidence="3 4" key="1">
    <citation type="journal article" date="2016" name="Nat. Commun.">
        <title>Thousands of microbial genomes shed light on interconnected biogeochemical processes in an aquifer system.</title>
        <authorList>
            <person name="Anantharaman K."/>
            <person name="Brown C.T."/>
            <person name="Hug L.A."/>
            <person name="Sharon I."/>
            <person name="Castelle C.J."/>
            <person name="Probst A.J."/>
            <person name="Thomas B.C."/>
            <person name="Singh A."/>
            <person name="Wilkins M.J."/>
            <person name="Karaoz U."/>
            <person name="Brodie E.L."/>
            <person name="Williams K.H."/>
            <person name="Hubbard S.S."/>
            <person name="Banfield J.F."/>
        </authorList>
    </citation>
    <scope>NUCLEOTIDE SEQUENCE [LARGE SCALE GENOMIC DNA]</scope>
</reference>
<evidence type="ECO:0000256" key="1">
    <source>
        <dbReference type="ARBA" id="ARBA00022679"/>
    </source>
</evidence>
<name>A0A1F2WS68_9ACTN</name>
<proteinExistence type="predicted"/>
<dbReference type="STRING" id="1797197.A2Y75_05005"/>
<sequence>MNPDYSIVPVYSLTAQLYDRMVGIYAFEQWRENFERLQKRYDFDLSLCGDVACGTGLACSYLLDRGAGVIGFDRSAEMLAAARKRMAGKGARLLRQDMRYLLPPSRLSLIICATDSLNYLLSESDVRRTLRSFYAALRTGGYALFDMNTAWQLREGSDSEPWDFEIDGVAMHWLSEWSESDQTARLGLIFPALIDENGAPKVEIHCERAYPTQRIVEESGSAGFSHVDVLDAAGLGKVGDRTRRLQFIAGK</sequence>
<feature type="domain" description="Methyltransferase" evidence="2">
    <location>
        <begin position="50"/>
        <end position="141"/>
    </location>
</feature>
<dbReference type="CDD" id="cd02440">
    <property type="entry name" value="AdoMet_MTases"/>
    <property type="match status" value="1"/>
</dbReference>
<dbReference type="Pfam" id="PF13649">
    <property type="entry name" value="Methyltransf_25"/>
    <property type="match status" value="1"/>
</dbReference>
<dbReference type="Proteomes" id="UP000177876">
    <property type="component" value="Unassembled WGS sequence"/>
</dbReference>
<dbReference type="Gene3D" id="3.40.50.150">
    <property type="entry name" value="Vaccinia Virus protein VP39"/>
    <property type="match status" value="1"/>
</dbReference>